<dbReference type="GO" id="GO:0005737">
    <property type="term" value="C:cytoplasm"/>
    <property type="evidence" value="ECO:0007669"/>
    <property type="project" value="UniProtKB-SubCell"/>
</dbReference>
<dbReference type="SUPFAM" id="SSF53335">
    <property type="entry name" value="S-adenosyl-L-methionine-dependent methyltransferases"/>
    <property type="match status" value="1"/>
</dbReference>
<dbReference type="Proteomes" id="UP000192418">
    <property type="component" value="Unassembled WGS sequence"/>
</dbReference>
<sequence length="205" mass="22387">MVDKQIVARGVTDAAVIQAMSSVPRHLFVSEALADSAYEDFPLPIGEGQTISQPYMVSEMTQALALKGGERVLEIGTGSGFQAAVLAHIVFRVYTIERNNTLFMRTRKLFDQLHYHNIVTRCGDGTLGWKDESPFDAIIVTAGGRIIPRPLLDQLAPGGRLIMPVGGLMSQELLLARKDRQGVVSIDNLGGCRFVKLIGQHGWKA</sequence>
<dbReference type="NCBIfam" id="NF001453">
    <property type="entry name" value="PRK00312.1"/>
    <property type="match status" value="1"/>
</dbReference>
<dbReference type="EMBL" id="FWXY01000003">
    <property type="protein sequence ID" value="SMC51854.1"/>
    <property type="molecule type" value="Genomic_DNA"/>
</dbReference>
<evidence type="ECO:0000256" key="5">
    <source>
        <dbReference type="ARBA" id="ARBA00022679"/>
    </source>
</evidence>
<comment type="similarity">
    <text evidence="2 7">Belongs to the methyltransferase superfamily. L-isoaspartyl/D-aspartyl protein methyltransferase family.</text>
</comment>
<accession>A0A1W1ZTX2</accession>
<dbReference type="HAMAP" id="MF_00090">
    <property type="entry name" value="PIMT"/>
    <property type="match status" value="1"/>
</dbReference>
<evidence type="ECO:0000256" key="6">
    <source>
        <dbReference type="ARBA" id="ARBA00022691"/>
    </source>
</evidence>
<name>A0A1W1ZTX2_9BACT</name>
<keyword evidence="4 7" id="KW-0489">Methyltransferase</keyword>
<evidence type="ECO:0000313" key="8">
    <source>
        <dbReference type="EMBL" id="SMC51854.1"/>
    </source>
</evidence>
<evidence type="ECO:0000256" key="4">
    <source>
        <dbReference type="ARBA" id="ARBA00022603"/>
    </source>
</evidence>
<gene>
    <name evidence="7" type="primary">pcm</name>
    <name evidence="8" type="ORF">SAMN02746065_103185</name>
</gene>
<comment type="catalytic activity">
    <reaction evidence="7">
        <text>[protein]-L-isoaspartate + S-adenosyl-L-methionine = [protein]-L-isoaspartate alpha-methyl ester + S-adenosyl-L-homocysteine</text>
        <dbReference type="Rhea" id="RHEA:12705"/>
        <dbReference type="Rhea" id="RHEA-COMP:12143"/>
        <dbReference type="Rhea" id="RHEA-COMP:12144"/>
        <dbReference type="ChEBI" id="CHEBI:57856"/>
        <dbReference type="ChEBI" id="CHEBI:59789"/>
        <dbReference type="ChEBI" id="CHEBI:90596"/>
        <dbReference type="ChEBI" id="CHEBI:90598"/>
        <dbReference type="EC" id="2.1.1.77"/>
    </reaction>
</comment>
<dbReference type="GO" id="GO:0030091">
    <property type="term" value="P:protein repair"/>
    <property type="evidence" value="ECO:0007669"/>
    <property type="project" value="UniProtKB-UniRule"/>
</dbReference>
<keyword evidence="6 7" id="KW-0949">S-adenosyl-L-methionine</keyword>
<dbReference type="Gene3D" id="3.40.50.150">
    <property type="entry name" value="Vaccinia Virus protein VP39"/>
    <property type="match status" value="1"/>
</dbReference>
<dbReference type="GO" id="GO:0032259">
    <property type="term" value="P:methylation"/>
    <property type="evidence" value="ECO:0007669"/>
    <property type="project" value="UniProtKB-KW"/>
</dbReference>
<dbReference type="InterPro" id="IPR029063">
    <property type="entry name" value="SAM-dependent_MTases_sf"/>
</dbReference>
<keyword evidence="5 7" id="KW-0808">Transferase</keyword>
<dbReference type="AlphaFoldDB" id="A0A1W1ZTX2"/>
<dbReference type="Pfam" id="PF01135">
    <property type="entry name" value="PCMT"/>
    <property type="match status" value="1"/>
</dbReference>
<dbReference type="PROSITE" id="PS01279">
    <property type="entry name" value="PCMT"/>
    <property type="match status" value="1"/>
</dbReference>
<evidence type="ECO:0000256" key="1">
    <source>
        <dbReference type="ARBA" id="ARBA00004496"/>
    </source>
</evidence>
<evidence type="ECO:0000313" key="9">
    <source>
        <dbReference type="Proteomes" id="UP000192418"/>
    </source>
</evidence>
<reference evidence="8 9" key="1">
    <citation type="submission" date="2017-04" db="EMBL/GenBank/DDBJ databases">
        <authorList>
            <person name="Afonso C.L."/>
            <person name="Miller P.J."/>
            <person name="Scott M.A."/>
            <person name="Spackman E."/>
            <person name="Goraichik I."/>
            <person name="Dimitrov K.M."/>
            <person name="Suarez D.L."/>
            <person name="Swayne D.E."/>
        </authorList>
    </citation>
    <scope>NUCLEOTIDE SEQUENCE [LARGE SCALE GENOMIC DNA]</scope>
    <source>
        <strain evidence="8 9">DSM 3385</strain>
    </source>
</reference>
<dbReference type="InterPro" id="IPR000682">
    <property type="entry name" value="PCMT"/>
</dbReference>
<keyword evidence="9" id="KW-1185">Reference proteome</keyword>
<evidence type="ECO:0000256" key="3">
    <source>
        <dbReference type="ARBA" id="ARBA00022490"/>
    </source>
</evidence>
<protein>
    <recommendedName>
        <fullName evidence="7">Protein-L-isoaspartate O-methyltransferase</fullName>
        <ecNumber evidence="7">2.1.1.77</ecNumber>
    </recommendedName>
    <alternativeName>
        <fullName evidence="7">L-isoaspartyl protein carboxyl methyltransferase</fullName>
    </alternativeName>
    <alternativeName>
        <fullName evidence="7">Protein L-isoaspartyl methyltransferase</fullName>
    </alternativeName>
    <alternativeName>
        <fullName evidence="7">Protein-beta-aspartate methyltransferase</fullName>
        <shortName evidence="7">PIMT</shortName>
    </alternativeName>
</protein>
<comment type="subcellular location">
    <subcellularLocation>
        <location evidence="1 7">Cytoplasm</location>
    </subcellularLocation>
</comment>
<dbReference type="CDD" id="cd02440">
    <property type="entry name" value="AdoMet_MTases"/>
    <property type="match status" value="1"/>
</dbReference>
<dbReference type="PANTHER" id="PTHR11579:SF0">
    <property type="entry name" value="PROTEIN-L-ISOASPARTATE(D-ASPARTATE) O-METHYLTRANSFERASE"/>
    <property type="match status" value="1"/>
</dbReference>
<dbReference type="FunFam" id="3.40.50.150:FF:000010">
    <property type="entry name" value="Protein-L-isoaspartate O-methyltransferase"/>
    <property type="match status" value="1"/>
</dbReference>
<feature type="active site" evidence="7">
    <location>
        <position position="52"/>
    </location>
</feature>
<dbReference type="NCBIfam" id="TIGR00080">
    <property type="entry name" value="pimt"/>
    <property type="match status" value="1"/>
</dbReference>
<evidence type="ECO:0000256" key="7">
    <source>
        <dbReference type="HAMAP-Rule" id="MF_00090"/>
    </source>
</evidence>
<dbReference type="STRING" id="1121400.SAMN02746065_103185"/>
<dbReference type="PANTHER" id="PTHR11579">
    <property type="entry name" value="PROTEIN-L-ISOASPARTATE O-METHYLTRANSFERASE"/>
    <property type="match status" value="1"/>
</dbReference>
<evidence type="ECO:0000256" key="2">
    <source>
        <dbReference type="ARBA" id="ARBA00005369"/>
    </source>
</evidence>
<comment type="function">
    <text evidence="7">Catalyzes the methyl esterification of L-isoaspartyl residues in peptides and proteins that result from spontaneous decomposition of normal L-aspartyl and L-asparaginyl residues. It plays a role in the repair and/or degradation of damaged proteins.</text>
</comment>
<organism evidence="8 9">
    <name type="scientific">Desulfocicer vacuolatum DSM 3385</name>
    <dbReference type="NCBI Taxonomy" id="1121400"/>
    <lineage>
        <taxon>Bacteria</taxon>
        <taxon>Pseudomonadati</taxon>
        <taxon>Thermodesulfobacteriota</taxon>
        <taxon>Desulfobacteria</taxon>
        <taxon>Desulfobacterales</taxon>
        <taxon>Desulfobacteraceae</taxon>
        <taxon>Desulfocicer</taxon>
    </lineage>
</organism>
<dbReference type="GO" id="GO:0004719">
    <property type="term" value="F:protein-L-isoaspartate (D-aspartate) O-methyltransferase activity"/>
    <property type="evidence" value="ECO:0007669"/>
    <property type="project" value="UniProtKB-UniRule"/>
</dbReference>
<keyword evidence="3 7" id="KW-0963">Cytoplasm</keyword>
<proteinExistence type="inferred from homology"/>
<dbReference type="EC" id="2.1.1.77" evidence="7"/>